<gene>
    <name evidence="5" type="ORF">B6U60_04455</name>
</gene>
<dbReference type="PANTHER" id="PTHR40661:SF1">
    <property type="entry name" value="HTH CRO_C1-TYPE DOMAIN-CONTAINING PROTEIN"/>
    <property type="match status" value="1"/>
</dbReference>
<evidence type="ECO:0000313" key="5">
    <source>
        <dbReference type="EMBL" id="OQQ84114.1"/>
    </source>
</evidence>
<keyword evidence="3" id="KW-0804">Transcription</keyword>
<dbReference type="Pfam" id="PF01381">
    <property type="entry name" value="HTH_3"/>
    <property type="match status" value="1"/>
</dbReference>
<evidence type="ECO:0000256" key="3">
    <source>
        <dbReference type="ARBA" id="ARBA00023163"/>
    </source>
</evidence>
<name>A0A1V9R0R2_9LACO</name>
<dbReference type="RefSeq" id="WP_081530527.1">
    <property type="nucleotide sequence ID" value="NZ_NBEB01000044.1"/>
</dbReference>
<protein>
    <submittedName>
        <fullName evidence="5">Peptidase</fullName>
    </submittedName>
</protein>
<evidence type="ECO:0000256" key="2">
    <source>
        <dbReference type="ARBA" id="ARBA00023125"/>
    </source>
</evidence>
<dbReference type="CDD" id="cd06529">
    <property type="entry name" value="S24_LexA-like"/>
    <property type="match status" value="1"/>
</dbReference>
<dbReference type="InterPro" id="IPR010982">
    <property type="entry name" value="Lambda_DNA-bd_dom_sf"/>
</dbReference>
<sequence>MPRTELTPQDKEYKKIISATLNELLQLSGKKQIDITRQTGIPASTLTGYFKGTRLPSPVNVQKLADFFNVLKSDVDPRFKKISEENNDGLKIRLLTKYEKLNIENKKKVVDYADKRLKEQLRTENKIHSIVENDNTYYVDVLGAVSAGTGEWLTDEQHEEITVNNEPPMHDFALRVNGDSMIPLFSDGQIIYVNKIDDLDMVRNEQIVIAELNGDAYVKKIVFGNNRKSCKLISLNKEYKPIDVTSDDEFKISGVVVI</sequence>
<dbReference type="CDD" id="cd00093">
    <property type="entry name" value="HTH_XRE"/>
    <property type="match status" value="1"/>
</dbReference>
<dbReference type="SUPFAM" id="SSF51306">
    <property type="entry name" value="LexA/Signal peptidase"/>
    <property type="match status" value="1"/>
</dbReference>
<evidence type="ECO:0000313" key="6">
    <source>
        <dbReference type="Proteomes" id="UP000192638"/>
    </source>
</evidence>
<dbReference type="Gene3D" id="1.10.260.40">
    <property type="entry name" value="lambda repressor-like DNA-binding domains"/>
    <property type="match status" value="1"/>
</dbReference>
<organism evidence="5 6">
    <name type="scientific">Ligilactobacillus salivarius</name>
    <dbReference type="NCBI Taxonomy" id="1624"/>
    <lineage>
        <taxon>Bacteria</taxon>
        <taxon>Bacillati</taxon>
        <taxon>Bacillota</taxon>
        <taxon>Bacilli</taxon>
        <taxon>Lactobacillales</taxon>
        <taxon>Lactobacillaceae</taxon>
        <taxon>Ligilactobacillus</taxon>
    </lineage>
</organism>
<dbReference type="Pfam" id="PF00717">
    <property type="entry name" value="Peptidase_S24"/>
    <property type="match status" value="1"/>
</dbReference>
<evidence type="ECO:0000256" key="1">
    <source>
        <dbReference type="ARBA" id="ARBA00023015"/>
    </source>
</evidence>
<dbReference type="AlphaFoldDB" id="A0A1V9R0R2"/>
<proteinExistence type="predicted"/>
<dbReference type="GO" id="GO:0003677">
    <property type="term" value="F:DNA binding"/>
    <property type="evidence" value="ECO:0007669"/>
    <property type="project" value="UniProtKB-KW"/>
</dbReference>
<comment type="caution">
    <text evidence="5">The sequence shown here is derived from an EMBL/GenBank/DDBJ whole genome shotgun (WGS) entry which is preliminary data.</text>
</comment>
<accession>A0A1V9R0R2</accession>
<dbReference type="InterPro" id="IPR015927">
    <property type="entry name" value="Peptidase_S24_S26A/B/C"/>
</dbReference>
<dbReference type="SUPFAM" id="SSF47413">
    <property type="entry name" value="lambda repressor-like DNA-binding domains"/>
    <property type="match status" value="1"/>
</dbReference>
<dbReference type="EMBL" id="NBEB01000044">
    <property type="protein sequence ID" value="OQQ84114.1"/>
    <property type="molecule type" value="Genomic_DNA"/>
</dbReference>
<dbReference type="Proteomes" id="UP000192638">
    <property type="component" value="Unassembled WGS sequence"/>
</dbReference>
<dbReference type="SMART" id="SM00530">
    <property type="entry name" value="HTH_XRE"/>
    <property type="match status" value="1"/>
</dbReference>
<keyword evidence="1" id="KW-0805">Transcription regulation</keyword>
<dbReference type="PANTHER" id="PTHR40661">
    <property type="match status" value="1"/>
</dbReference>
<dbReference type="InterPro" id="IPR001387">
    <property type="entry name" value="Cro/C1-type_HTH"/>
</dbReference>
<dbReference type="InterPro" id="IPR036286">
    <property type="entry name" value="LexA/Signal_pep-like_sf"/>
</dbReference>
<dbReference type="Gene3D" id="2.10.109.10">
    <property type="entry name" value="Umud Fragment, subunit A"/>
    <property type="match status" value="1"/>
</dbReference>
<dbReference type="InterPro" id="IPR039418">
    <property type="entry name" value="LexA-like"/>
</dbReference>
<evidence type="ECO:0000259" key="4">
    <source>
        <dbReference type="PROSITE" id="PS50943"/>
    </source>
</evidence>
<reference evidence="5 6" key="1">
    <citation type="submission" date="2017-03" db="EMBL/GenBank/DDBJ databases">
        <title>Phylogenomics and comparative genomics of Lactobacillus salivarius, a mammalian gut commensal.</title>
        <authorList>
            <person name="Harris H.M."/>
        </authorList>
    </citation>
    <scope>NUCLEOTIDE SEQUENCE [LARGE SCALE GENOMIC DNA]</scope>
    <source>
        <strain evidence="5 6">LMG 14477</strain>
    </source>
</reference>
<keyword evidence="2" id="KW-0238">DNA-binding</keyword>
<feature type="domain" description="HTH cro/C1-type" evidence="4">
    <location>
        <begin position="21"/>
        <end position="75"/>
    </location>
</feature>
<dbReference type="PROSITE" id="PS50943">
    <property type="entry name" value="HTH_CROC1"/>
    <property type="match status" value="1"/>
</dbReference>